<dbReference type="PROSITE" id="PS51918">
    <property type="entry name" value="RADICAL_SAM"/>
    <property type="match status" value="1"/>
</dbReference>
<dbReference type="PROSITE" id="PS51332">
    <property type="entry name" value="B12_BINDING"/>
    <property type="match status" value="1"/>
</dbReference>
<dbReference type="PANTHER" id="PTHR43409">
    <property type="entry name" value="ANAEROBIC MAGNESIUM-PROTOPORPHYRIN IX MONOMETHYL ESTER CYCLASE-RELATED"/>
    <property type="match status" value="1"/>
</dbReference>
<dbReference type="GO" id="GO:0051539">
    <property type="term" value="F:4 iron, 4 sulfur cluster binding"/>
    <property type="evidence" value="ECO:0007669"/>
    <property type="project" value="UniProtKB-KW"/>
</dbReference>
<accession>W9DUT9</accession>
<dbReference type="GO" id="GO:0046872">
    <property type="term" value="F:metal ion binding"/>
    <property type="evidence" value="ECO:0007669"/>
    <property type="project" value="UniProtKB-KW"/>
</dbReference>
<evidence type="ECO:0000256" key="3">
    <source>
        <dbReference type="ARBA" id="ARBA00022723"/>
    </source>
</evidence>
<dbReference type="InterPro" id="IPR007197">
    <property type="entry name" value="rSAM"/>
</dbReference>
<protein>
    <submittedName>
        <fullName evidence="8">Fe-S oxidoreductase</fullName>
    </submittedName>
</protein>
<keyword evidence="9" id="KW-1185">Reference proteome</keyword>
<gene>
    <name evidence="8" type="ORF">MettiDRAFT_0876</name>
</gene>
<evidence type="ECO:0000313" key="8">
    <source>
        <dbReference type="EMBL" id="ETA67452.1"/>
    </source>
</evidence>
<evidence type="ECO:0000259" key="7">
    <source>
        <dbReference type="PROSITE" id="PS51918"/>
    </source>
</evidence>
<dbReference type="GO" id="GO:0031419">
    <property type="term" value="F:cobalamin binding"/>
    <property type="evidence" value="ECO:0007669"/>
    <property type="project" value="InterPro"/>
</dbReference>
<dbReference type="SFLD" id="SFLDS00029">
    <property type="entry name" value="Radical_SAM"/>
    <property type="match status" value="1"/>
</dbReference>
<evidence type="ECO:0000256" key="1">
    <source>
        <dbReference type="ARBA" id="ARBA00001966"/>
    </source>
</evidence>
<reference evidence="8 9" key="1">
    <citation type="submission" date="2013-08" db="EMBL/GenBank/DDBJ databases">
        <authorList>
            <consortium name="DOE Joint Genome Institute"/>
            <person name="Eisen J."/>
            <person name="Huntemann M."/>
            <person name="Han J."/>
            <person name="Chen A."/>
            <person name="Kyrpides N."/>
            <person name="Mavromatis K."/>
            <person name="Markowitz V."/>
            <person name="Palaniappan K."/>
            <person name="Ivanova N."/>
            <person name="Schaumberg A."/>
            <person name="Pati A."/>
            <person name="Liolios K."/>
            <person name="Nordberg H.P."/>
            <person name="Cantor M.N."/>
            <person name="Hua S.X."/>
            <person name="Woyke T."/>
        </authorList>
    </citation>
    <scope>NUCLEOTIDE SEQUENCE [LARGE SCALE GENOMIC DNA]</scope>
    <source>
        <strain evidence="8 9">DSM 2278</strain>
    </source>
</reference>
<dbReference type="InterPro" id="IPR023404">
    <property type="entry name" value="rSAM_horseshoe"/>
</dbReference>
<dbReference type="Pfam" id="PF04055">
    <property type="entry name" value="Radical_SAM"/>
    <property type="match status" value="1"/>
</dbReference>
<dbReference type="Proteomes" id="UP000019483">
    <property type="component" value="Unassembled WGS sequence"/>
</dbReference>
<dbReference type="EMBL" id="AZAJ01000001">
    <property type="protein sequence ID" value="ETA67452.1"/>
    <property type="molecule type" value="Genomic_DNA"/>
</dbReference>
<dbReference type="Pfam" id="PF02310">
    <property type="entry name" value="B12-binding"/>
    <property type="match status" value="1"/>
</dbReference>
<dbReference type="STRING" id="1090322.MettiDRAFT_0876"/>
<keyword evidence="5" id="KW-0411">Iron-sulfur</keyword>
<dbReference type="Gene3D" id="3.40.50.280">
    <property type="entry name" value="Cobalamin-binding domain"/>
    <property type="match status" value="1"/>
</dbReference>
<dbReference type="SUPFAM" id="SSF102114">
    <property type="entry name" value="Radical SAM enzymes"/>
    <property type="match status" value="1"/>
</dbReference>
<dbReference type="InterPro" id="IPR034466">
    <property type="entry name" value="Methyltransferase_Class_B"/>
</dbReference>
<dbReference type="GO" id="GO:0003824">
    <property type="term" value="F:catalytic activity"/>
    <property type="evidence" value="ECO:0007669"/>
    <property type="project" value="InterPro"/>
</dbReference>
<evidence type="ECO:0000313" key="9">
    <source>
        <dbReference type="Proteomes" id="UP000019483"/>
    </source>
</evidence>
<keyword evidence="4" id="KW-0408">Iron</keyword>
<dbReference type="SFLD" id="SFLDG01082">
    <property type="entry name" value="B12-binding_domain_containing"/>
    <property type="match status" value="1"/>
</dbReference>
<dbReference type="CDD" id="cd01335">
    <property type="entry name" value="Radical_SAM"/>
    <property type="match status" value="1"/>
</dbReference>
<dbReference type="SMART" id="SM00729">
    <property type="entry name" value="Elp3"/>
    <property type="match status" value="1"/>
</dbReference>
<evidence type="ECO:0000256" key="5">
    <source>
        <dbReference type="ARBA" id="ARBA00023014"/>
    </source>
</evidence>
<evidence type="ECO:0000256" key="2">
    <source>
        <dbReference type="ARBA" id="ARBA00022691"/>
    </source>
</evidence>
<dbReference type="Gene3D" id="3.80.30.20">
    <property type="entry name" value="tm_1862 like domain"/>
    <property type="match status" value="1"/>
</dbReference>
<keyword evidence="2" id="KW-0949">S-adenosyl-L-methionine</keyword>
<organism evidence="8 9">
    <name type="scientific">Methanolobus tindarius DSM 2278</name>
    <dbReference type="NCBI Taxonomy" id="1090322"/>
    <lineage>
        <taxon>Archaea</taxon>
        <taxon>Methanobacteriati</taxon>
        <taxon>Methanobacteriota</taxon>
        <taxon>Stenosarchaea group</taxon>
        <taxon>Methanomicrobia</taxon>
        <taxon>Methanosarcinales</taxon>
        <taxon>Methanosarcinaceae</taxon>
        <taxon>Methanolobus</taxon>
    </lineage>
</organism>
<feature type="domain" description="B12-binding" evidence="6">
    <location>
        <begin position="42"/>
        <end position="173"/>
    </location>
</feature>
<proteinExistence type="predicted"/>
<keyword evidence="3" id="KW-0479">Metal-binding</keyword>
<dbReference type="PROSITE" id="PS51257">
    <property type="entry name" value="PROKAR_LIPOPROTEIN"/>
    <property type="match status" value="1"/>
</dbReference>
<dbReference type="InterPro" id="IPR058240">
    <property type="entry name" value="rSAM_sf"/>
</dbReference>
<comment type="cofactor">
    <cofactor evidence="1">
        <name>[4Fe-4S] cluster</name>
        <dbReference type="ChEBI" id="CHEBI:49883"/>
    </cofactor>
</comment>
<dbReference type="InterPro" id="IPR051198">
    <property type="entry name" value="BchE-like"/>
</dbReference>
<feature type="domain" description="Radical SAM core" evidence="7">
    <location>
        <begin position="219"/>
        <end position="453"/>
    </location>
</feature>
<evidence type="ECO:0000259" key="6">
    <source>
        <dbReference type="PROSITE" id="PS51332"/>
    </source>
</evidence>
<comment type="caution">
    <text evidence="8">The sequence shown here is derived from an EMBL/GenBank/DDBJ whole genome shotgun (WGS) entry which is preliminary data.</text>
</comment>
<name>W9DUT9_METTI</name>
<evidence type="ECO:0000256" key="4">
    <source>
        <dbReference type="ARBA" id="ARBA00023004"/>
    </source>
</evidence>
<dbReference type="InterPro" id="IPR006638">
    <property type="entry name" value="Elp3/MiaA/NifB-like_rSAM"/>
</dbReference>
<sequence>MTEHNKDDFRILFVYPNVMLQNMMPINLSLLSACLKEAGFNNIKLFDTTLYRTQEKSGDEIRADFLQFRKWDMSEVGIKIKDTDVYEDFKKTVNNYKPHLIAVTMTEVTYEIALNLLETIKDLKIPTLAGGAFPTFSPEDTLAIDCIDMVCMGEGEKAIVELCEKMSQGKEVSDIPNIWVKSKSGIIKNPMRELVDLDELPFLDFTIYEEQRFYRPNRGKLFKTLPIEISRGCPYNCTFCCASSYRKMYDNNYLRFKDTSLVFDELKHQKEKYGLEFVYFTSESFLSMPKKKLIDFMEKYKEIDLPFFFQTRPESITYDRLKILDGFDFRLSIGIESGNEKIRQEVLNRKVSNEKIKKATSILNDLDIKYGTNNMIGLPGETREDIFDTIKLNRECETKDLNIFIFTPFRGTKLHEVCVEEGYIQKDHITQEHSMMSSLEMPQISSEELYGILRTFPLYVKMPEEKWPLIERAEKFDEEGNKVYEELSEIYREQYM</sequence>
<dbReference type="AlphaFoldDB" id="W9DUT9"/>
<dbReference type="SFLD" id="SFLDG01123">
    <property type="entry name" value="methyltransferase_(Class_B)"/>
    <property type="match status" value="1"/>
</dbReference>
<dbReference type="InterPro" id="IPR006158">
    <property type="entry name" value="Cobalamin-bd"/>
</dbReference>
<dbReference type="CDD" id="cd02068">
    <property type="entry name" value="radical_SAM_B12_BD"/>
    <property type="match status" value="1"/>
</dbReference>